<organism evidence="2 3">
    <name type="scientific">Hyphopichia burtonii NRRL Y-1933</name>
    <dbReference type="NCBI Taxonomy" id="984485"/>
    <lineage>
        <taxon>Eukaryota</taxon>
        <taxon>Fungi</taxon>
        <taxon>Dikarya</taxon>
        <taxon>Ascomycota</taxon>
        <taxon>Saccharomycotina</taxon>
        <taxon>Pichiomycetes</taxon>
        <taxon>Debaryomycetaceae</taxon>
        <taxon>Hyphopichia</taxon>
    </lineage>
</organism>
<dbReference type="AlphaFoldDB" id="A0A1E4RQZ8"/>
<keyword evidence="1" id="KW-1133">Transmembrane helix</keyword>
<reference evidence="3" key="1">
    <citation type="submission" date="2016-05" db="EMBL/GenBank/DDBJ databases">
        <title>Comparative genomics of biotechnologically important yeasts.</title>
        <authorList>
            <consortium name="DOE Joint Genome Institute"/>
            <person name="Riley R."/>
            <person name="Haridas S."/>
            <person name="Wolfe K.H."/>
            <person name="Lopes M.R."/>
            <person name="Hittinger C.T."/>
            <person name="Goker M."/>
            <person name="Salamov A."/>
            <person name="Wisecaver J."/>
            <person name="Long T.M."/>
            <person name="Aerts A.L."/>
            <person name="Barry K."/>
            <person name="Choi C."/>
            <person name="Clum A."/>
            <person name="Coughlan A.Y."/>
            <person name="Deshpande S."/>
            <person name="Douglass A.P."/>
            <person name="Hanson S.J."/>
            <person name="Klenk H.-P."/>
            <person name="Labutti K."/>
            <person name="Lapidus A."/>
            <person name="Lindquist E."/>
            <person name="Lipzen A."/>
            <person name="Meier-Kolthoff J.P."/>
            <person name="Ohm R.A."/>
            <person name="Otillar R.P."/>
            <person name="Pangilinan J."/>
            <person name="Peng Y."/>
            <person name="Rokas A."/>
            <person name="Rosa C.A."/>
            <person name="Scheuner C."/>
            <person name="Sibirny A.A."/>
            <person name="Slot J.C."/>
            <person name="Stielow J.B."/>
            <person name="Sun H."/>
            <person name="Kurtzman C.P."/>
            <person name="Blackwell M."/>
            <person name="Grigoriev I.V."/>
            <person name="Jeffries T.W."/>
        </authorList>
    </citation>
    <scope>NUCLEOTIDE SEQUENCE [LARGE SCALE GENOMIC DNA]</scope>
    <source>
        <strain evidence="3">NRRL Y-1933</strain>
    </source>
</reference>
<feature type="transmembrane region" description="Helical" evidence="1">
    <location>
        <begin position="59"/>
        <end position="79"/>
    </location>
</feature>
<evidence type="ECO:0000256" key="1">
    <source>
        <dbReference type="SAM" id="Phobius"/>
    </source>
</evidence>
<keyword evidence="1" id="KW-0472">Membrane</keyword>
<accession>A0A1E4RQZ8</accession>
<dbReference type="Proteomes" id="UP000095085">
    <property type="component" value="Unassembled WGS sequence"/>
</dbReference>
<evidence type="ECO:0000313" key="2">
    <source>
        <dbReference type="EMBL" id="ODV69631.1"/>
    </source>
</evidence>
<keyword evidence="3" id="KW-1185">Reference proteome</keyword>
<dbReference type="EMBL" id="KV454538">
    <property type="protein sequence ID" value="ODV69631.1"/>
    <property type="molecule type" value="Genomic_DNA"/>
</dbReference>
<proteinExistence type="predicted"/>
<evidence type="ECO:0000313" key="3">
    <source>
        <dbReference type="Proteomes" id="UP000095085"/>
    </source>
</evidence>
<dbReference type="RefSeq" id="XP_020078698.1">
    <property type="nucleotide sequence ID" value="XM_020222855.1"/>
</dbReference>
<dbReference type="GeneID" id="30997404"/>
<keyword evidence="1" id="KW-0812">Transmembrane</keyword>
<name>A0A1E4RQZ8_9ASCO</name>
<protein>
    <submittedName>
        <fullName evidence="2">Uncharacterized protein</fullName>
    </submittedName>
</protein>
<gene>
    <name evidence="2" type="ORF">HYPBUDRAFT_172292</name>
</gene>
<sequence length="80" mass="9271">MLIAPTRYPNYSLYCLSRYTNLYLAHCLNTTRLPILSSGIAYSLLLPTANLPPIQYRPIFFLFVVFELIYPSLFSSYLAR</sequence>